<evidence type="ECO:0000256" key="10">
    <source>
        <dbReference type="ARBA" id="ARBA00022989"/>
    </source>
</evidence>
<name>A0A9W9WWZ9_9EURO</name>
<accession>A0A9W9WWZ9</accession>
<dbReference type="Proteomes" id="UP001147760">
    <property type="component" value="Unassembled WGS sequence"/>
</dbReference>
<evidence type="ECO:0000256" key="6">
    <source>
        <dbReference type="ARBA" id="ARBA00022660"/>
    </source>
</evidence>
<protein>
    <recommendedName>
        <fullName evidence="4">NADH dehydrogenase [ubiquinone] 1 alpha subcomplex subunit 1</fullName>
    </recommendedName>
</protein>
<feature type="transmembrane region" description="Helical" evidence="13">
    <location>
        <begin position="7"/>
        <end position="28"/>
    </location>
</feature>
<dbReference type="Pfam" id="PF15879">
    <property type="entry name" value="MWFE"/>
    <property type="match status" value="1"/>
</dbReference>
<dbReference type="GO" id="GO:0005743">
    <property type="term" value="C:mitochondrial inner membrane"/>
    <property type="evidence" value="ECO:0007669"/>
    <property type="project" value="UniProtKB-SubCell"/>
</dbReference>
<keyword evidence="12 13" id="KW-0472">Membrane</keyword>
<keyword evidence="6" id="KW-0679">Respiratory chain</keyword>
<dbReference type="InterPro" id="IPR017384">
    <property type="entry name" value="NADH_Ub_cplx-1_asu_su-1"/>
</dbReference>
<evidence type="ECO:0000256" key="4">
    <source>
        <dbReference type="ARBA" id="ARBA00016392"/>
    </source>
</evidence>
<evidence type="ECO:0000256" key="9">
    <source>
        <dbReference type="ARBA" id="ARBA00022982"/>
    </source>
</evidence>
<evidence type="ECO:0000256" key="5">
    <source>
        <dbReference type="ARBA" id="ARBA00022448"/>
    </source>
</evidence>
<organism evidence="14 15">
    <name type="scientific">Penicillium desertorum</name>
    <dbReference type="NCBI Taxonomy" id="1303715"/>
    <lineage>
        <taxon>Eukaryota</taxon>
        <taxon>Fungi</taxon>
        <taxon>Dikarya</taxon>
        <taxon>Ascomycota</taxon>
        <taxon>Pezizomycotina</taxon>
        <taxon>Eurotiomycetes</taxon>
        <taxon>Eurotiomycetidae</taxon>
        <taxon>Eurotiales</taxon>
        <taxon>Aspergillaceae</taxon>
        <taxon>Penicillium</taxon>
    </lineage>
</organism>
<dbReference type="PANTHER" id="PTHR17098:SF2">
    <property type="entry name" value="NADH DEHYDROGENASE [UBIQUINONE] 1 ALPHA SUBCOMPLEX SUBUNIT 1"/>
    <property type="match status" value="1"/>
</dbReference>
<keyword evidence="10 13" id="KW-1133">Transmembrane helix</keyword>
<keyword evidence="9" id="KW-0249">Electron transport</keyword>
<evidence type="ECO:0000256" key="13">
    <source>
        <dbReference type="SAM" id="Phobius"/>
    </source>
</evidence>
<keyword evidence="7 13" id="KW-0812">Transmembrane</keyword>
<sequence>MGVPFEALLPYGIIITMFGVSGYGLHYVKRFANDGKKARWNRDLWDRQSECLQAYRPTQSAWEELCMRLTTTNNSDGERSAHHRLIPGAIQQPPSAHRIRSQQPMEDREPDLLVSKIATSFPLRSMSAPSLLRDHTYPLQFL</sequence>
<keyword evidence="15" id="KW-1185">Reference proteome</keyword>
<dbReference type="AlphaFoldDB" id="A0A9W9WWZ9"/>
<evidence type="ECO:0000256" key="3">
    <source>
        <dbReference type="ARBA" id="ARBA00009960"/>
    </source>
</evidence>
<comment type="similarity">
    <text evidence="3">Belongs to the complex I NDUFA1 subunit family.</text>
</comment>
<comment type="subcellular location">
    <subcellularLocation>
        <location evidence="2">Mitochondrion inner membrane</location>
        <topology evidence="2">Single-pass membrane protein</topology>
        <orientation evidence="2">Matrix side</orientation>
    </subcellularLocation>
</comment>
<gene>
    <name evidence="14" type="ORF">N7530_003721</name>
</gene>
<keyword evidence="8" id="KW-0999">Mitochondrion inner membrane</keyword>
<evidence type="ECO:0000313" key="15">
    <source>
        <dbReference type="Proteomes" id="UP001147760"/>
    </source>
</evidence>
<evidence type="ECO:0000256" key="12">
    <source>
        <dbReference type="ARBA" id="ARBA00023136"/>
    </source>
</evidence>
<keyword evidence="11" id="KW-0496">Mitochondrion</keyword>
<reference evidence="14" key="2">
    <citation type="journal article" date="2023" name="IMA Fungus">
        <title>Comparative genomic study of the Penicillium genus elucidates a diverse pangenome and 15 lateral gene transfer events.</title>
        <authorList>
            <person name="Petersen C."/>
            <person name="Sorensen T."/>
            <person name="Nielsen M.R."/>
            <person name="Sondergaard T.E."/>
            <person name="Sorensen J.L."/>
            <person name="Fitzpatrick D.A."/>
            <person name="Frisvad J.C."/>
            <person name="Nielsen K.L."/>
        </authorList>
    </citation>
    <scope>NUCLEOTIDE SEQUENCE</scope>
    <source>
        <strain evidence="14">IBT 17660</strain>
    </source>
</reference>
<keyword evidence="5" id="KW-0813">Transport</keyword>
<dbReference type="OrthoDB" id="1920692at2759"/>
<dbReference type="EMBL" id="JAPWDO010000003">
    <property type="protein sequence ID" value="KAJ5478212.1"/>
    <property type="molecule type" value="Genomic_DNA"/>
</dbReference>
<dbReference type="PANTHER" id="PTHR17098">
    <property type="entry name" value="NADH-UBIQUINONE OXIDOREDUCTASE MWFE SUBUNIT"/>
    <property type="match status" value="1"/>
</dbReference>
<reference evidence="14" key="1">
    <citation type="submission" date="2022-12" db="EMBL/GenBank/DDBJ databases">
        <authorList>
            <person name="Petersen C."/>
        </authorList>
    </citation>
    <scope>NUCLEOTIDE SEQUENCE</scope>
    <source>
        <strain evidence="14">IBT 17660</strain>
    </source>
</reference>
<evidence type="ECO:0000256" key="7">
    <source>
        <dbReference type="ARBA" id="ARBA00022692"/>
    </source>
</evidence>
<evidence type="ECO:0000256" key="11">
    <source>
        <dbReference type="ARBA" id="ARBA00023128"/>
    </source>
</evidence>
<comment type="function">
    <text evidence="1">Accessory subunit of the mitochondrial membrane respiratory chain NADH dehydrogenase (Complex I), that is believed not to be involved in catalysis. Complex I functions in the transfer of electrons from NADH to the respiratory chain. The immediate electron acceptor for the enzyme is believed to be ubiquinone.</text>
</comment>
<evidence type="ECO:0000256" key="2">
    <source>
        <dbReference type="ARBA" id="ARBA00004298"/>
    </source>
</evidence>
<evidence type="ECO:0000313" key="14">
    <source>
        <dbReference type="EMBL" id="KAJ5478212.1"/>
    </source>
</evidence>
<evidence type="ECO:0000256" key="1">
    <source>
        <dbReference type="ARBA" id="ARBA00003195"/>
    </source>
</evidence>
<comment type="caution">
    <text evidence="14">The sequence shown here is derived from an EMBL/GenBank/DDBJ whole genome shotgun (WGS) entry which is preliminary data.</text>
</comment>
<proteinExistence type="inferred from homology"/>
<evidence type="ECO:0000256" key="8">
    <source>
        <dbReference type="ARBA" id="ARBA00022792"/>
    </source>
</evidence>